<protein>
    <recommendedName>
        <fullName evidence="4">F-box domain-containing protein</fullName>
    </recommendedName>
</protein>
<proteinExistence type="predicted"/>
<dbReference type="InterPro" id="IPR032675">
    <property type="entry name" value="LRR_dom_sf"/>
</dbReference>
<feature type="region of interest" description="Disordered" evidence="1">
    <location>
        <begin position="95"/>
        <end position="116"/>
    </location>
</feature>
<evidence type="ECO:0000313" key="2">
    <source>
        <dbReference type="EMBL" id="ORY84642.1"/>
    </source>
</evidence>
<sequence length="397" mass="44731">MPIPSLPISVVGLILAPVDRKSLARCARVQKSWLPLCQQQLYHSLTLSRRRELDDQHRDPPLLATLQSCPALAAHVRKLDFNGWYQDWEAFGDDGDGDDWSDEEDEPPMDKEPPTVPDDLYLAQLLKCCTGLRRLEVHGAYLWIDDLVFTPKLVSLTFADGTRLRSRQKKPELLALPPIMHLNTGSWEQPPASNRRTLFGGISIMDFDDLGPASISLFSSLTHLDVDTLGYRTPEDFSNALQQITPNVQSLTLANDQLLLTWKPLLPLCTSLKQFGCMVSSPRAPGTIHNLRHLPPSLAFLLLGGRLHRGRQDSGNEFIGAITRSIEGLQGLKTLQLDSEFPLAWRVDLEYLEQLCKRKGAALRLRHPNQNVGRRLVAPKRGEKEVKWTKIWSQLPL</sequence>
<gene>
    <name evidence="2" type="ORF">BCR35DRAFT_302943</name>
</gene>
<dbReference type="Proteomes" id="UP000193467">
    <property type="component" value="Unassembled WGS sequence"/>
</dbReference>
<organism evidence="2 3">
    <name type="scientific">Leucosporidium creatinivorum</name>
    <dbReference type="NCBI Taxonomy" id="106004"/>
    <lineage>
        <taxon>Eukaryota</taxon>
        <taxon>Fungi</taxon>
        <taxon>Dikarya</taxon>
        <taxon>Basidiomycota</taxon>
        <taxon>Pucciniomycotina</taxon>
        <taxon>Microbotryomycetes</taxon>
        <taxon>Leucosporidiales</taxon>
        <taxon>Leucosporidium</taxon>
    </lineage>
</organism>
<dbReference type="InParanoid" id="A0A1Y2FKY2"/>
<dbReference type="AlphaFoldDB" id="A0A1Y2FKY2"/>
<dbReference type="SUPFAM" id="SSF81383">
    <property type="entry name" value="F-box domain"/>
    <property type="match status" value="1"/>
</dbReference>
<dbReference type="EMBL" id="MCGR01000017">
    <property type="protein sequence ID" value="ORY84642.1"/>
    <property type="molecule type" value="Genomic_DNA"/>
</dbReference>
<accession>A0A1Y2FKY2</accession>
<keyword evidence="3" id="KW-1185">Reference proteome</keyword>
<evidence type="ECO:0000313" key="3">
    <source>
        <dbReference type="Proteomes" id="UP000193467"/>
    </source>
</evidence>
<reference evidence="2 3" key="1">
    <citation type="submission" date="2016-07" db="EMBL/GenBank/DDBJ databases">
        <title>Pervasive Adenine N6-methylation of Active Genes in Fungi.</title>
        <authorList>
            <consortium name="DOE Joint Genome Institute"/>
            <person name="Mondo S.J."/>
            <person name="Dannebaum R.O."/>
            <person name="Kuo R.C."/>
            <person name="Labutti K."/>
            <person name="Haridas S."/>
            <person name="Kuo A."/>
            <person name="Salamov A."/>
            <person name="Ahrendt S.R."/>
            <person name="Lipzen A."/>
            <person name="Sullivan W."/>
            <person name="Andreopoulos W.B."/>
            <person name="Clum A."/>
            <person name="Lindquist E."/>
            <person name="Daum C."/>
            <person name="Ramamoorthy G.K."/>
            <person name="Gryganskyi A."/>
            <person name="Culley D."/>
            <person name="Magnuson J.K."/>
            <person name="James T.Y."/>
            <person name="O'Malley M.A."/>
            <person name="Stajich J.E."/>
            <person name="Spatafora J.W."/>
            <person name="Visel A."/>
            <person name="Grigoriev I.V."/>
        </authorList>
    </citation>
    <scope>NUCLEOTIDE SEQUENCE [LARGE SCALE GENOMIC DNA]</scope>
    <source>
        <strain evidence="2 3">62-1032</strain>
    </source>
</reference>
<evidence type="ECO:0000256" key="1">
    <source>
        <dbReference type="SAM" id="MobiDB-lite"/>
    </source>
</evidence>
<dbReference type="InterPro" id="IPR036047">
    <property type="entry name" value="F-box-like_dom_sf"/>
</dbReference>
<dbReference type="Gene3D" id="3.80.10.10">
    <property type="entry name" value="Ribonuclease Inhibitor"/>
    <property type="match status" value="1"/>
</dbReference>
<dbReference type="OrthoDB" id="2745898at2759"/>
<feature type="compositionally biased region" description="Acidic residues" evidence="1">
    <location>
        <begin position="95"/>
        <end position="107"/>
    </location>
</feature>
<comment type="caution">
    <text evidence="2">The sequence shown here is derived from an EMBL/GenBank/DDBJ whole genome shotgun (WGS) entry which is preliminary data.</text>
</comment>
<evidence type="ECO:0008006" key="4">
    <source>
        <dbReference type="Google" id="ProtNLM"/>
    </source>
</evidence>
<name>A0A1Y2FKY2_9BASI</name>